<evidence type="ECO:0000313" key="2">
    <source>
        <dbReference type="Proteomes" id="UP000001740"/>
    </source>
</evidence>
<evidence type="ECO:0000313" key="1">
    <source>
        <dbReference type="EMBL" id="ACD60286.1"/>
    </source>
</evidence>
<dbReference type="KEGG" id="xop:PXO_02091"/>
<protein>
    <submittedName>
        <fullName evidence="1">Uncharacterized protein</fullName>
    </submittedName>
</protein>
<sequence length="45" mass="4876">MPSTAARWAAWTVQCAADPAIADAAAFGLQTRYLQRAPKLRRAAM</sequence>
<dbReference type="AlphaFoldDB" id="A0A0K0GNE8"/>
<name>A0A0K0GNE8_XANOP</name>
<reference evidence="1 2" key="1">
    <citation type="journal article" date="2008" name="BMC Genomics">
        <title>Genome sequence and rapid evolution of the rice pathogen Xanthomonas oryzae pv. oryzae PXO99A.</title>
        <authorList>
            <person name="Salzberg S.L."/>
            <person name="Sommer D.D."/>
            <person name="Schatz M.C."/>
            <person name="Phillippy A.M."/>
            <person name="Rabinowicz P.D."/>
            <person name="Tsuge S."/>
            <person name="Furutani A."/>
            <person name="Ochiai H."/>
            <person name="Delcher A.L."/>
            <person name="Kelley D."/>
            <person name="Madupu R."/>
            <person name="Puiu D."/>
            <person name="Radune D."/>
            <person name="Shumway M."/>
            <person name="Trapnell C."/>
            <person name="Aparna G."/>
            <person name="Jha G."/>
            <person name="Pandey A."/>
            <person name="Patil P.B."/>
            <person name="Ishihara H."/>
            <person name="Meyer D.F."/>
            <person name="Szurek B."/>
            <person name="Verdier V."/>
            <person name="Koebnik R."/>
            <person name="Dow J.M."/>
            <person name="Ryan R.P."/>
            <person name="Hirata H."/>
            <person name="Tsuyumu S."/>
            <person name="Won Lee S."/>
            <person name="Seo Y.S."/>
            <person name="Sriariyanum M."/>
            <person name="Ronald P.C."/>
            <person name="Sonti R.V."/>
            <person name="Van Sluys M.A."/>
            <person name="Leach J.E."/>
            <person name="White F.F."/>
            <person name="Bogdanove A.J."/>
        </authorList>
    </citation>
    <scope>NUCLEOTIDE SEQUENCE [LARGE SCALE GENOMIC DNA]</scope>
    <source>
        <strain evidence="1 2">PXO99A</strain>
    </source>
</reference>
<proteinExistence type="predicted"/>
<dbReference type="Proteomes" id="UP000001740">
    <property type="component" value="Chromosome"/>
</dbReference>
<dbReference type="HOGENOM" id="CLU_3207003_0_0_6"/>
<gene>
    <name evidence="1" type="ordered locus">PXO_02091</name>
</gene>
<dbReference type="EMBL" id="CP000967">
    <property type="protein sequence ID" value="ACD60286.1"/>
    <property type="molecule type" value="Genomic_DNA"/>
</dbReference>
<accession>A0A0K0GNE8</accession>
<organism evidence="1 2">
    <name type="scientific">Xanthomonas oryzae pv. oryzae (strain PXO99A)</name>
    <dbReference type="NCBI Taxonomy" id="360094"/>
    <lineage>
        <taxon>Bacteria</taxon>
        <taxon>Pseudomonadati</taxon>
        <taxon>Pseudomonadota</taxon>
        <taxon>Gammaproteobacteria</taxon>
        <taxon>Lysobacterales</taxon>
        <taxon>Lysobacteraceae</taxon>
        <taxon>Xanthomonas</taxon>
    </lineage>
</organism>